<accession>A0A139IA23</accession>
<dbReference type="EMBL" id="LFZO01000192">
    <property type="protein sequence ID" value="KXT11580.1"/>
    <property type="molecule type" value="Genomic_DNA"/>
</dbReference>
<reference evidence="2 3" key="1">
    <citation type="submission" date="2015-07" db="EMBL/GenBank/DDBJ databases">
        <title>Comparative genomics of the Sigatoka disease complex on banana suggests a link between parallel evolutionary changes in Pseudocercospora fijiensis and Pseudocercospora eumusae and increased virulence on the banana host.</title>
        <authorList>
            <person name="Chang T.-C."/>
            <person name="Salvucci A."/>
            <person name="Crous P.W."/>
            <person name="Stergiopoulos I."/>
        </authorList>
    </citation>
    <scope>NUCLEOTIDE SEQUENCE [LARGE SCALE GENOMIC DNA]</scope>
    <source>
        <strain evidence="2 3">CBS 116634</strain>
    </source>
</reference>
<name>A0A139IA23_9PEZI</name>
<proteinExistence type="predicted"/>
<keyword evidence="1" id="KW-1133">Transmembrane helix</keyword>
<evidence type="ECO:0000313" key="3">
    <source>
        <dbReference type="Proteomes" id="UP000073492"/>
    </source>
</evidence>
<evidence type="ECO:0000313" key="2">
    <source>
        <dbReference type="EMBL" id="KXT11580.1"/>
    </source>
</evidence>
<gene>
    <name evidence="2" type="ORF">AC579_3114</name>
</gene>
<keyword evidence="3" id="KW-1185">Reference proteome</keyword>
<organism evidence="2 3">
    <name type="scientific">Pseudocercospora musae</name>
    <dbReference type="NCBI Taxonomy" id="113226"/>
    <lineage>
        <taxon>Eukaryota</taxon>
        <taxon>Fungi</taxon>
        <taxon>Dikarya</taxon>
        <taxon>Ascomycota</taxon>
        <taxon>Pezizomycotina</taxon>
        <taxon>Dothideomycetes</taxon>
        <taxon>Dothideomycetidae</taxon>
        <taxon>Mycosphaerellales</taxon>
        <taxon>Mycosphaerellaceae</taxon>
        <taxon>Pseudocercospora</taxon>
    </lineage>
</organism>
<dbReference type="AlphaFoldDB" id="A0A139IA23"/>
<keyword evidence="1" id="KW-0472">Membrane</keyword>
<feature type="transmembrane region" description="Helical" evidence="1">
    <location>
        <begin position="84"/>
        <end position="107"/>
    </location>
</feature>
<dbReference type="Proteomes" id="UP000073492">
    <property type="component" value="Unassembled WGS sequence"/>
</dbReference>
<comment type="caution">
    <text evidence="2">The sequence shown here is derived from an EMBL/GenBank/DDBJ whole genome shotgun (WGS) entry which is preliminary data.</text>
</comment>
<protein>
    <submittedName>
        <fullName evidence="2">Uncharacterized protein</fullName>
    </submittedName>
</protein>
<evidence type="ECO:0000256" key="1">
    <source>
        <dbReference type="SAM" id="Phobius"/>
    </source>
</evidence>
<sequence length="124" mass="14045">MQETEIYVYVFQQCFPSLAELYPTPRVCGTTFSQQLPDCLYRPQYYDSSAARVSPTTGLTRFAGAVAATIRDSPKRMFLKLIRLHLSMLMSILSLVACELVGFLLTIPSDPSKEEVVRDWSQEL</sequence>
<keyword evidence="1" id="KW-0812">Transmembrane</keyword>